<evidence type="ECO:0000313" key="2">
    <source>
        <dbReference type="Proteomes" id="UP000232323"/>
    </source>
</evidence>
<dbReference type="EMBL" id="BEGY01000071">
    <property type="protein sequence ID" value="GAX81854.1"/>
    <property type="molecule type" value="Genomic_DNA"/>
</dbReference>
<name>A0A250XFJ6_9CHLO</name>
<accession>A0A250XFJ6</accession>
<dbReference type="PANTHER" id="PTHR40429">
    <property type="entry name" value="FLAGELLAR ASSOCIATED PROTEIN"/>
    <property type="match status" value="1"/>
</dbReference>
<dbReference type="AlphaFoldDB" id="A0A250XFJ6"/>
<sequence>MVLRPRDIEGPTAPIRSAAFGSQAYAHLRSSPEFTFGKASVESLACQFLGNEFSNHQPSLSCSPGPALYVGHASDIAARINRDCVDVRWATVKTGRAYPPLPTYSFRGTPSPQRYEYPSATLGRPLTSASERTAPRFTWSRSSSREASHNAYVSRDHERELYGKCSPGPGCVGREAFQSMGFQASSLKRSNPRFAAPKALRFIKFHVGKGNLSSSGADTSAWPGPGSYNW</sequence>
<dbReference type="Proteomes" id="UP000232323">
    <property type="component" value="Unassembled WGS sequence"/>
</dbReference>
<proteinExistence type="predicted"/>
<protein>
    <submittedName>
        <fullName evidence="1">Uncharacterized protein</fullName>
    </submittedName>
</protein>
<gene>
    <name evidence="1" type="ORF">CEUSTIGMA_g9282.t1</name>
</gene>
<organism evidence="1 2">
    <name type="scientific">Chlamydomonas eustigma</name>
    <dbReference type="NCBI Taxonomy" id="1157962"/>
    <lineage>
        <taxon>Eukaryota</taxon>
        <taxon>Viridiplantae</taxon>
        <taxon>Chlorophyta</taxon>
        <taxon>core chlorophytes</taxon>
        <taxon>Chlorophyceae</taxon>
        <taxon>CS clade</taxon>
        <taxon>Chlamydomonadales</taxon>
        <taxon>Chlamydomonadaceae</taxon>
        <taxon>Chlamydomonas</taxon>
    </lineage>
</organism>
<evidence type="ECO:0000313" key="1">
    <source>
        <dbReference type="EMBL" id="GAX81854.1"/>
    </source>
</evidence>
<comment type="caution">
    <text evidence="1">The sequence shown here is derived from an EMBL/GenBank/DDBJ whole genome shotgun (WGS) entry which is preliminary data.</text>
</comment>
<dbReference type="PANTHER" id="PTHR40429:SF1">
    <property type="entry name" value="FLAGELLAR ASSOCIATED PROTEIN"/>
    <property type="match status" value="1"/>
</dbReference>
<reference evidence="1 2" key="1">
    <citation type="submission" date="2017-08" db="EMBL/GenBank/DDBJ databases">
        <title>Acidophilic green algal genome provides insights into adaptation to an acidic environment.</title>
        <authorList>
            <person name="Hirooka S."/>
            <person name="Hirose Y."/>
            <person name="Kanesaki Y."/>
            <person name="Higuchi S."/>
            <person name="Fujiwara T."/>
            <person name="Onuma R."/>
            <person name="Era A."/>
            <person name="Ohbayashi R."/>
            <person name="Uzuka A."/>
            <person name="Nozaki H."/>
            <person name="Yoshikawa H."/>
            <person name="Miyagishima S.Y."/>
        </authorList>
    </citation>
    <scope>NUCLEOTIDE SEQUENCE [LARGE SCALE GENOMIC DNA]</scope>
    <source>
        <strain evidence="1 2">NIES-2499</strain>
    </source>
</reference>
<keyword evidence="2" id="KW-1185">Reference proteome</keyword>